<evidence type="ECO:0000313" key="3">
    <source>
        <dbReference type="Proteomes" id="UP001310594"/>
    </source>
</evidence>
<proteinExistence type="predicted"/>
<feature type="region of interest" description="Disordered" evidence="1">
    <location>
        <begin position="127"/>
        <end position="191"/>
    </location>
</feature>
<comment type="caution">
    <text evidence="2">The sequence shown here is derived from an EMBL/GenBank/DDBJ whole genome shotgun (WGS) entry which is preliminary data.</text>
</comment>
<feature type="compositionally biased region" description="Polar residues" evidence="1">
    <location>
        <begin position="246"/>
        <end position="256"/>
    </location>
</feature>
<accession>A0AAN7WFC3</accession>
<sequence length="310" mass="34414">MASSDVRFVNYRQGDWSHWAPTEEFTSDDTTGATIAVDPGLQSTRKKRKIKHNDAELENMENSQKRADILRHREAKPGQRAAKKAKRDYTKFSNCPEMIAVRDYRNQRGRISMSHWRDLCKNAGLKIPPDWTAVGGSGRAEDVDRLGQNPTSDRTSPDLLQEEHTTELGQIDQEPSHQEQPPAGQSEPTTASEDIALNQRTIPKIHTVKTPQVMKSETGTDVIDLCDSDDEASGAMKVETSHEQTRASTTQTSSLKPGSPMARESTRDAISGGVNNTAAMLRLQIQACEFARIEAKASREKAELEQKLSS</sequence>
<dbReference type="EMBL" id="JAVRQU010000003">
    <property type="protein sequence ID" value="KAK5705470.1"/>
    <property type="molecule type" value="Genomic_DNA"/>
</dbReference>
<evidence type="ECO:0000256" key="1">
    <source>
        <dbReference type="SAM" id="MobiDB-lite"/>
    </source>
</evidence>
<feature type="region of interest" description="Disordered" evidence="1">
    <location>
        <begin position="232"/>
        <end position="267"/>
    </location>
</feature>
<organism evidence="2 3">
    <name type="scientific">Elasticomyces elasticus</name>
    <dbReference type="NCBI Taxonomy" id="574655"/>
    <lineage>
        <taxon>Eukaryota</taxon>
        <taxon>Fungi</taxon>
        <taxon>Dikarya</taxon>
        <taxon>Ascomycota</taxon>
        <taxon>Pezizomycotina</taxon>
        <taxon>Dothideomycetes</taxon>
        <taxon>Dothideomycetidae</taxon>
        <taxon>Mycosphaerellales</taxon>
        <taxon>Teratosphaeriaceae</taxon>
        <taxon>Elasticomyces</taxon>
    </lineage>
</organism>
<evidence type="ECO:0000313" key="2">
    <source>
        <dbReference type="EMBL" id="KAK5705470.1"/>
    </source>
</evidence>
<protein>
    <submittedName>
        <fullName evidence="2">Uncharacterized protein</fullName>
    </submittedName>
</protein>
<reference evidence="2" key="1">
    <citation type="submission" date="2023-08" db="EMBL/GenBank/DDBJ databases">
        <title>Black Yeasts Isolated from many extreme environments.</title>
        <authorList>
            <person name="Coleine C."/>
            <person name="Stajich J.E."/>
            <person name="Selbmann L."/>
        </authorList>
    </citation>
    <scope>NUCLEOTIDE SEQUENCE</scope>
    <source>
        <strain evidence="2">CCFEE 5810</strain>
    </source>
</reference>
<gene>
    <name evidence="2" type="ORF">LTR97_002588</name>
</gene>
<dbReference type="Proteomes" id="UP001310594">
    <property type="component" value="Unassembled WGS sequence"/>
</dbReference>
<name>A0AAN7WFC3_9PEZI</name>
<dbReference type="AlphaFoldDB" id="A0AAN7WFC3"/>